<keyword evidence="6" id="KW-1015">Disulfide bond</keyword>
<dbReference type="InterPro" id="IPR001683">
    <property type="entry name" value="PX_dom"/>
</dbReference>
<dbReference type="EMBL" id="VCGU01000005">
    <property type="protein sequence ID" value="TRY75033.1"/>
    <property type="molecule type" value="Genomic_DNA"/>
</dbReference>
<evidence type="ECO:0000256" key="5">
    <source>
        <dbReference type="ARBA" id="ARBA00023136"/>
    </source>
</evidence>
<feature type="compositionally biased region" description="Low complexity" evidence="7">
    <location>
        <begin position="662"/>
        <end position="677"/>
    </location>
</feature>
<dbReference type="InterPro" id="IPR042235">
    <property type="entry name" value="ZP-C_dom"/>
</dbReference>
<name>A0A553PBH9_TIGCA</name>
<feature type="domain" description="PX" evidence="9">
    <location>
        <begin position="14"/>
        <end position="127"/>
    </location>
</feature>
<dbReference type="PROSITE" id="PS51034">
    <property type="entry name" value="ZP_2"/>
    <property type="match status" value="1"/>
</dbReference>
<evidence type="ECO:0000259" key="10">
    <source>
        <dbReference type="PROSITE" id="PS51034"/>
    </source>
</evidence>
<feature type="region of interest" description="Disordered" evidence="7">
    <location>
        <begin position="791"/>
        <end position="828"/>
    </location>
</feature>
<dbReference type="InterPro" id="IPR001507">
    <property type="entry name" value="ZP_dom"/>
</dbReference>
<keyword evidence="3" id="KW-0813">Transport</keyword>
<feature type="domain" description="ZP" evidence="10">
    <location>
        <begin position="432"/>
        <end position="657"/>
    </location>
</feature>
<dbReference type="AlphaFoldDB" id="A0A553PBH9"/>
<evidence type="ECO:0008006" key="13">
    <source>
        <dbReference type="Google" id="ProtNLM"/>
    </source>
</evidence>
<dbReference type="Proteomes" id="UP000318571">
    <property type="component" value="Chromosome 2"/>
</dbReference>
<feature type="region of interest" description="Disordered" evidence="7">
    <location>
        <begin position="659"/>
        <end position="683"/>
    </location>
</feature>
<evidence type="ECO:0000313" key="11">
    <source>
        <dbReference type="EMBL" id="TRY75033.1"/>
    </source>
</evidence>
<sequence>MMASQEVSLDQLLASNSIKIELLPQKKGLVFKHVEYNVVSAKYKSQVVRRYSDFLALNEFLVGRYPYRLVPKLPPQKLAALYVGTDSDFASSRKRALTRWLTLLNCHKIFSKDPMVEHFLTFMGNDFLTIFKEQFKSFPDEFITDEEAFKSRDEITAEIRQEVDAGRSQVCVLTNVVLKLVDLLENLVARSTASGTDLEEFGRELASLSNEGYLTPKQSPGGGWLSLQKALHATTNHFNNLSSQWSENALRLDRDVLESLKMLQDLLLGYKDLCARLDKKCLMNDQKKSWEKIQIFQKGKATGVLVNDPKQKEFLDKHLEDHMVNLIDLEARGAFNVLGDVANSLANVQYEDGKKINEIWKQILQCVQGFGMAQFSNPLLKHWEFRYLSRPKLDSTMQTIRQKILFGLLLLVHTVCSQQSAIDNFIPIVKASCVGGTMTIRVDTPEPFEGIIHGPNRTEPGCSVQGRGGLKTYLKIDLTKQGQTGDCGVKYNELAEERRIAIAVRAHPTIELLQDKLYVVTCGRAGFQNSRNEVSVVQLKVTPPSDSEIKVTTVLEGSRYNLRAEVMDHDPKFGIQMRRCFAFDDDDTSLSLVDERGCVIEKLISEFTYDQEKGTADATIFSMFRMPHSNRTYFQCDVAICSGACPKPDCSKNVAKAGGPLSSLTEGGQSTTTTTGSDPFERPEDDAVTTSTSVFVAQPGSEDAAQVYYCSAGLGADANEWLLWLCIAFGVLFAIMFLINIFLCSAMTCSCTRSEIIEKEPSIYDDYSIYDSQYGYANGKIYGSESDEYGSDGYDIEAHDDGRMPQSEAGYSSKYSQHGNSTLGRSRH</sequence>
<dbReference type="Pfam" id="PF00787">
    <property type="entry name" value="PX"/>
    <property type="match status" value="1"/>
</dbReference>
<evidence type="ECO:0000256" key="7">
    <source>
        <dbReference type="SAM" id="MobiDB-lite"/>
    </source>
</evidence>
<evidence type="ECO:0000256" key="3">
    <source>
        <dbReference type="ARBA" id="ARBA00022448"/>
    </source>
</evidence>
<comment type="caution">
    <text evidence="11">The sequence shown here is derived from an EMBL/GenBank/DDBJ whole genome shotgun (WGS) entry which is preliminary data.</text>
</comment>
<evidence type="ECO:0000256" key="2">
    <source>
        <dbReference type="ARBA" id="ARBA00010883"/>
    </source>
</evidence>
<feature type="transmembrane region" description="Helical" evidence="8">
    <location>
        <begin position="721"/>
        <end position="743"/>
    </location>
</feature>
<dbReference type="InterPro" id="IPR036871">
    <property type="entry name" value="PX_dom_sf"/>
</dbReference>
<evidence type="ECO:0000256" key="4">
    <source>
        <dbReference type="ARBA" id="ARBA00022927"/>
    </source>
</evidence>
<dbReference type="PANTHER" id="PTHR46571:SF1">
    <property type="entry name" value="SORTING NEXIN-8"/>
    <property type="match status" value="1"/>
</dbReference>
<evidence type="ECO:0000259" key="9">
    <source>
        <dbReference type="PROSITE" id="PS50195"/>
    </source>
</evidence>
<dbReference type="SMART" id="SM00241">
    <property type="entry name" value="ZP"/>
    <property type="match status" value="1"/>
</dbReference>
<organism evidence="11 12">
    <name type="scientific">Tigriopus californicus</name>
    <name type="common">Marine copepod</name>
    <dbReference type="NCBI Taxonomy" id="6832"/>
    <lineage>
        <taxon>Eukaryota</taxon>
        <taxon>Metazoa</taxon>
        <taxon>Ecdysozoa</taxon>
        <taxon>Arthropoda</taxon>
        <taxon>Crustacea</taxon>
        <taxon>Multicrustacea</taxon>
        <taxon>Hexanauplia</taxon>
        <taxon>Copepoda</taxon>
        <taxon>Harpacticoida</taxon>
        <taxon>Harpacticidae</taxon>
        <taxon>Tigriopus</taxon>
    </lineage>
</organism>
<dbReference type="InterPro" id="IPR055355">
    <property type="entry name" value="ZP-C"/>
</dbReference>
<evidence type="ECO:0000256" key="8">
    <source>
        <dbReference type="SAM" id="Phobius"/>
    </source>
</evidence>
<dbReference type="Pfam" id="PF19566">
    <property type="entry name" value="Snx8_BAR_dom"/>
    <property type="match status" value="1"/>
</dbReference>
<dbReference type="SUPFAM" id="SSF64268">
    <property type="entry name" value="PX domain"/>
    <property type="match status" value="1"/>
</dbReference>
<dbReference type="GO" id="GO:0034498">
    <property type="term" value="P:early endosome to Golgi transport"/>
    <property type="evidence" value="ECO:0007669"/>
    <property type="project" value="TreeGrafter"/>
</dbReference>
<comment type="subcellular location">
    <subcellularLocation>
        <location evidence="1">Membrane</location>
        <topology evidence="1">Peripheral membrane protein</topology>
        <orientation evidence="1">Cytoplasmic side</orientation>
    </subcellularLocation>
</comment>
<accession>A0A553PBH9</accession>
<dbReference type="GO" id="GO:0035091">
    <property type="term" value="F:phosphatidylinositol binding"/>
    <property type="evidence" value="ECO:0007669"/>
    <property type="project" value="InterPro"/>
</dbReference>
<dbReference type="Pfam" id="PF00100">
    <property type="entry name" value="Zona_pellucida"/>
    <property type="match status" value="1"/>
</dbReference>
<dbReference type="GO" id="GO:0031901">
    <property type="term" value="C:early endosome membrane"/>
    <property type="evidence" value="ECO:0007669"/>
    <property type="project" value="TreeGrafter"/>
</dbReference>
<evidence type="ECO:0000256" key="1">
    <source>
        <dbReference type="ARBA" id="ARBA00004287"/>
    </source>
</evidence>
<dbReference type="Gene3D" id="3.30.1520.10">
    <property type="entry name" value="Phox-like domain"/>
    <property type="match status" value="1"/>
</dbReference>
<dbReference type="InterPro" id="IPR045734">
    <property type="entry name" value="Snx8_BAR_dom"/>
</dbReference>
<evidence type="ECO:0000256" key="6">
    <source>
        <dbReference type="ARBA" id="ARBA00023157"/>
    </source>
</evidence>
<keyword evidence="4" id="KW-0653">Protein transport</keyword>
<gene>
    <name evidence="11" type="ORF">TCAL_06999</name>
</gene>
<dbReference type="PANTHER" id="PTHR46571">
    <property type="entry name" value="SORTING NEXIN-8"/>
    <property type="match status" value="1"/>
</dbReference>
<proteinExistence type="inferred from homology"/>
<keyword evidence="8" id="KW-1133">Transmembrane helix</keyword>
<dbReference type="GO" id="GO:0005829">
    <property type="term" value="C:cytosol"/>
    <property type="evidence" value="ECO:0007669"/>
    <property type="project" value="GOC"/>
</dbReference>
<dbReference type="PROSITE" id="PS50195">
    <property type="entry name" value="PX"/>
    <property type="match status" value="1"/>
</dbReference>
<keyword evidence="5 8" id="KW-0472">Membrane</keyword>
<comment type="similarity">
    <text evidence="2">Belongs to the sorting nexin family.</text>
</comment>
<reference evidence="11 12" key="1">
    <citation type="journal article" date="2018" name="Nat. Ecol. Evol.">
        <title>Genomic signatures of mitonuclear coevolution across populations of Tigriopus californicus.</title>
        <authorList>
            <person name="Barreto F.S."/>
            <person name="Watson E.T."/>
            <person name="Lima T.G."/>
            <person name="Willett C.S."/>
            <person name="Edmands S."/>
            <person name="Li W."/>
            <person name="Burton R.S."/>
        </authorList>
    </citation>
    <scope>NUCLEOTIDE SEQUENCE [LARGE SCALE GENOMIC DNA]</scope>
    <source>
        <strain evidence="11 12">San Diego</strain>
    </source>
</reference>
<dbReference type="InterPro" id="IPR028662">
    <property type="entry name" value="SNX8/Mvp1"/>
</dbReference>
<dbReference type="GO" id="GO:0006886">
    <property type="term" value="P:intracellular protein transport"/>
    <property type="evidence" value="ECO:0007669"/>
    <property type="project" value="TreeGrafter"/>
</dbReference>
<keyword evidence="8" id="KW-0812">Transmembrane</keyword>
<dbReference type="Gene3D" id="2.60.40.4100">
    <property type="entry name" value="Zona pellucida, ZP-C domain"/>
    <property type="match status" value="1"/>
</dbReference>
<evidence type="ECO:0000313" key="12">
    <source>
        <dbReference type="Proteomes" id="UP000318571"/>
    </source>
</evidence>
<dbReference type="SMART" id="SM00312">
    <property type="entry name" value="PX"/>
    <property type="match status" value="1"/>
</dbReference>
<protein>
    <recommendedName>
        <fullName evidence="13">PX domain-containing protein</fullName>
    </recommendedName>
</protein>
<dbReference type="STRING" id="6832.A0A553PBH9"/>
<feature type="compositionally biased region" description="Polar residues" evidence="7">
    <location>
        <begin position="809"/>
        <end position="828"/>
    </location>
</feature>
<keyword evidence="12" id="KW-1185">Reference proteome</keyword>